<dbReference type="PANTHER" id="PTHR38690">
    <property type="entry name" value="PROTEASE-RELATED"/>
    <property type="match status" value="1"/>
</dbReference>
<name>A0A7X0BNU4_9PSED</name>
<dbReference type="EMBL" id="JACHLL010000001">
    <property type="protein sequence ID" value="MBB6340015.1"/>
    <property type="molecule type" value="Genomic_DNA"/>
</dbReference>
<gene>
    <name evidence="2" type="ORF">HNP49_000165</name>
</gene>
<sequence length="1270" mass="138660">MSRLGLWLIRLLRGLLGLAAFVLVLLALYVSLGRELAPLVAEYRGEVEQRASQALGLPVRIGRLQGEWSGLAPRLVAHDVELGDGQSGLQLQQIAVVPAVLDSLLSRSPRLRHLEVAGLQLRVTQDAAGDWQLQGLPSRQPGAALEPPQLLAALGMIQHLTLLDSQLIIQRPDAEPLSLTYLGFTLHTGRRLHLDARVTLPDGQPLALQLKVRPNVKDWRQSPAQLYLSLPQSDWAQWLPQQLLRDWRFAELKGGGELWLDWQGRLQGAVARLHLPSVKASHSSYTPQQFSDLGFTAHFRHTEAGYRFVVEELGLTYDKRRWGPVVLGVEHQHETAEVQAEWHISADELQLAPIAHAVNALAPLPDKAREVLKALRPQGTLRNLQVDWRPQREGAKRLEFAANLEQVGVSAWQTAPAAENVSGSVSGDLQQGQLRLASEAFGLHFTTLFPELWRYHEAGALLKWELNEQELLLNSPYLRLRGDEGELAGDFTVRLMRDELAEDYMDLRVGLRQGQAQAAKKYLPSRSPGFNPALAKWLDEAIRGARIEEGFFEYQGSLMKGADPAATSIGLYFKVSDAELDYQAGWPVLRQAAGEVWVEDSGVQVRVGSGRLHDSQVRQAVANVPHVAAGQVPRLLLQAELDSSVEDALRTLREAPIPNQDFADWRGQGALSAKLQLDIPLAAGAAPGGQVAFRSEAASLQLSSPALALSRIKGDFNFDLAKGLSAPAVSARVLEHEVRGRIRAEGSAGRLRTRIEVQGRAPLKPALDWLAVSQPLPLRGELPYQLQLNIEGADSLLTLDSDLKGLAIDLPPPFGKAADELRTTRWRMTLAGAQRRYQLEQPEQLSLLLQMPPGEWAKAATALVIGPGKAVLPAQAGLRVRGELAELSLEDWQAALKPYAQADVRPTVAADVALQIGRFRGFGIDQQQVGVTLQRAAGAWQLGVDSALAKGLVSVADAAGEPIQVSLDYLSLPRSEGLKGVDAESRDPLASVDPRVVPAMDVQVARVLYGNELLGAWRFKARPQTLGSQFSDLQLELKGMLLNGTLSWNQEVEGSRTRYQGRLAGANLRDVLAAWGYAPTVSSEHFRLDVAGDWPGSPAGLSLKRFSGTLDASLRKGAISKVEGGAQALRVFGLLNFNAIGRRLRLDFSDLFGKGLAYDRMKVRLEGPQGVFVTREPLRIEGPSTQVELDGTLDMARDQINAQLLVSLPVSNNLPLAALIAGAPAIGGALFVVDKLLGDRVARMASVKYHVNGPWQNPQISFLKPDQQKP</sequence>
<feature type="domain" description="YhdP central" evidence="1">
    <location>
        <begin position="1"/>
        <end position="1260"/>
    </location>
</feature>
<dbReference type="NCBIfam" id="TIGR02099">
    <property type="entry name" value="YhdP family protein"/>
    <property type="match status" value="1"/>
</dbReference>
<evidence type="ECO:0000313" key="3">
    <source>
        <dbReference type="Proteomes" id="UP000557193"/>
    </source>
</evidence>
<comment type="caution">
    <text evidence="2">The sequence shown here is derived from an EMBL/GenBank/DDBJ whole genome shotgun (WGS) entry which is preliminary data.</text>
</comment>
<evidence type="ECO:0000259" key="1">
    <source>
        <dbReference type="Pfam" id="PF13116"/>
    </source>
</evidence>
<dbReference type="PANTHER" id="PTHR38690:SF1">
    <property type="entry name" value="PROTEASE"/>
    <property type="match status" value="1"/>
</dbReference>
<dbReference type="InterPro" id="IPR025263">
    <property type="entry name" value="YhdP_central"/>
</dbReference>
<dbReference type="Pfam" id="PF13116">
    <property type="entry name" value="YhdP"/>
    <property type="match status" value="1"/>
</dbReference>
<dbReference type="Proteomes" id="UP000557193">
    <property type="component" value="Unassembled WGS sequence"/>
</dbReference>
<protein>
    <submittedName>
        <fullName evidence="2">Uncharacterized protein (TIGR02099 family)</fullName>
    </submittedName>
</protein>
<dbReference type="RefSeq" id="WP_184679784.1">
    <property type="nucleotide sequence ID" value="NZ_JACHLL010000001.1"/>
</dbReference>
<reference evidence="2 3" key="1">
    <citation type="submission" date="2020-08" db="EMBL/GenBank/DDBJ databases">
        <title>Functional genomics of gut bacteria from endangered species of beetles.</title>
        <authorList>
            <person name="Carlos-Shanley C."/>
        </authorList>
    </citation>
    <scope>NUCLEOTIDE SEQUENCE [LARGE SCALE GENOMIC DNA]</scope>
    <source>
        <strain evidence="2 3">S00202</strain>
    </source>
</reference>
<accession>A0A7X0BNU4</accession>
<dbReference type="InterPro" id="IPR011836">
    <property type="entry name" value="YhdP"/>
</dbReference>
<organism evidence="2 3">
    <name type="scientific">Pseudomonas fluvialis</name>
    <dbReference type="NCBI Taxonomy" id="1793966"/>
    <lineage>
        <taxon>Bacteria</taxon>
        <taxon>Pseudomonadati</taxon>
        <taxon>Pseudomonadota</taxon>
        <taxon>Gammaproteobacteria</taxon>
        <taxon>Pseudomonadales</taxon>
        <taxon>Pseudomonadaceae</taxon>
        <taxon>Pseudomonas</taxon>
    </lineage>
</organism>
<evidence type="ECO:0000313" key="2">
    <source>
        <dbReference type="EMBL" id="MBB6340015.1"/>
    </source>
</evidence>
<keyword evidence="3" id="KW-1185">Reference proteome</keyword>
<proteinExistence type="predicted"/>
<dbReference type="AlphaFoldDB" id="A0A7X0BNU4"/>